<evidence type="ECO:0000313" key="10">
    <source>
        <dbReference type="EMBL" id="GCA67401.1"/>
    </source>
</evidence>
<dbReference type="Gene3D" id="3.30.70.1350">
    <property type="entry name" value="Cation efflux protein, cytoplasmic domain"/>
    <property type="match status" value="1"/>
</dbReference>
<dbReference type="Proteomes" id="UP000265643">
    <property type="component" value="Unassembled WGS sequence"/>
</dbReference>
<dbReference type="SUPFAM" id="SSF161111">
    <property type="entry name" value="Cation efflux protein transmembrane domain-like"/>
    <property type="match status" value="1"/>
</dbReference>
<evidence type="ECO:0000256" key="4">
    <source>
        <dbReference type="ARBA" id="ARBA00022692"/>
    </source>
</evidence>
<evidence type="ECO:0000259" key="8">
    <source>
        <dbReference type="Pfam" id="PF01545"/>
    </source>
</evidence>
<feature type="transmembrane region" description="Helical" evidence="7">
    <location>
        <begin position="196"/>
        <end position="224"/>
    </location>
</feature>
<feature type="transmembrane region" description="Helical" evidence="7">
    <location>
        <begin position="130"/>
        <end position="148"/>
    </location>
</feature>
<reference evidence="11" key="1">
    <citation type="submission" date="2018-09" db="EMBL/GenBank/DDBJ databases">
        <title>Draft Genome Sequence of Mediterraneibacter sp. KCTC 15684.</title>
        <authorList>
            <person name="Kim J.S."/>
            <person name="Han K.I."/>
            <person name="Suh M.K."/>
            <person name="Lee K.C."/>
            <person name="Eom M.K."/>
            <person name="Lee J.H."/>
            <person name="Park S.H."/>
            <person name="Kang S.W."/>
            <person name="Park J.E."/>
            <person name="Oh B.S."/>
            <person name="Yu S.Y."/>
            <person name="Choi S.H."/>
            <person name="Lee D.H."/>
            <person name="Yoon H."/>
            <person name="Kim B."/>
            <person name="Yang S.J."/>
            <person name="Lee J.S."/>
        </authorList>
    </citation>
    <scope>NUCLEOTIDE SEQUENCE [LARGE SCALE GENOMIC DNA]</scope>
    <source>
        <strain evidence="11">KCTC 15684</strain>
    </source>
</reference>
<dbReference type="FunFam" id="1.20.1510.10:FF:000006">
    <property type="entry name" value="Divalent cation efflux transporter"/>
    <property type="match status" value="1"/>
</dbReference>
<sequence>MDYHRKTCESEELYSGTDKDAMIVRFEKNGETQMTEFLVTHFIKNHEAVEKVSVRTAYGVLASVVGIFCNVFLFGMKLILGLVLHSVSVTADAFNNLSDAGSSIISFIGVKMAEKPADEEHPFGHGRMEYIAALIVAFLVMEVGFTFLKDSFSKIWHPETLHFQAISITILLLSIGVKLWLGVFNRKLGEKIQSKVMMAVFADSMGDVITTSATILSLIVYGLTGVNIDAFVGLGVALVVMWAGFSIAKDTLEPLIGEAVDPEIYEKIKKYVEKYEGIVGTHDLIVHNYGPNRSMASIHAEVPNDVNIETSHEIIDRIEREAMEELGIFLVIHMDPIETKDQQVLMIRGQVEELLKKLDPDSSIHDLRVVNGEEQINIIFDMVVPFRYSDEVKERLQYELIDGLQKIDPRYQCVITVEHSYVSAQEAETPKMGENEK</sequence>
<dbReference type="Gene3D" id="1.20.1510.10">
    <property type="entry name" value="Cation efflux protein transmembrane domain"/>
    <property type="match status" value="1"/>
</dbReference>
<dbReference type="InterPro" id="IPR036837">
    <property type="entry name" value="Cation_efflux_CTD_sf"/>
</dbReference>
<keyword evidence="11" id="KW-1185">Reference proteome</keyword>
<comment type="subcellular location">
    <subcellularLocation>
        <location evidence="1">Membrane</location>
        <topology evidence="1">Multi-pass membrane protein</topology>
    </subcellularLocation>
</comment>
<gene>
    <name evidence="10" type="ORF">KGMB01110_18370</name>
</gene>
<feature type="transmembrane region" description="Helical" evidence="7">
    <location>
        <begin position="57"/>
        <end position="80"/>
    </location>
</feature>
<protein>
    <submittedName>
        <fullName evidence="10">Cation diffusion facilitator transporter</fullName>
    </submittedName>
</protein>
<evidence type="ECO:0000256" key="3">
    <source>
        <dbReference type="ARBA" id="ARBA00022448"/>
    </source>
</evidence>
<dbReference type="InterPro" id="IPR058533">
    <property type="entry name" value="Cation_efflux_TM"/>
</dbReference>
<keyword evidence="3" id="KW-0813">Transport</keyword>
<comment type="similarity">
    <text evidence="2">Belongs to the cation diffusion facilitator (CDF) transporter (TC 2.A.4) family.</text>
</comment>
<comment type="caution">
    <text evidence="10">The sequence shown here is derived from an EMBL/GenBank/DDBJ whole genome shotgun (WGS) entry which is preliminary data.</text>
</comment>
<feature type="transmembrane region" description="Helical" evidence="7">
    <location>
        <begin position="230"/>
        <end position="248"/>
    </location>
</feature>
<accession>A0A391P154</accession>
<evidence type="ECO:0000313" key="11">
    <source>
        <dbReference type="Proteomes" id="UP000265643"/>
    </source>
</evidence>
<evidence type="ECO:0000256" key="1">
    <source>
        <dbReference type="ARBA" id="ARBA00004141"/>
    </source>
</evidence>
<feature type="domain" description="Cation efflux protein transmembrane" evidence="8">
    <location>
        <begin position="64"/>
        <end position="255"/>
    </location>
</feature>
<keyword evidence="5 7" id="KW-1133">Transmembrane helix</keyword>
<evidence type="ECO:0000256" key="5">
    <source>
        <dbReference type="ARBA" id="ARBA00022989"/>
    </source>
</evidence>
<evidence type="ECO:0000256" key="7">
    <source>
        <dbReference type="SAM" id="Phobius"/>
    </source>
</evidence>
<keyword evidence="4 7" id="KW-0812">Transmembrane</keyword>
<proteinExistence type="inferred from homology"/>
<dbReference type="InterPro" id="IPR002524">
    <property type="entry name" value="Cation_efflux"/>
</dbReference>
<dbReference type="InterPro" id="IPR050291">
    <property type="entry name" value="CDF_Transporter"/>
</dbReference>
<evidence type="ECO:0000259" key="9">
    <source>
        <dbReference type="Pfam" id="PF16916"/>
    </source>
</evidence>
<evidence type="ECO:0000256" key="6">
    <source>
        <dbReference type="ARBA" id="ARBA00023136"/>
    </source>
</evidence>
<dbReference type="PANTHER" id="PTHR43840">
    <property type="entry name" value="MITOCHONDRIAL METAL TRANSPORTER 1-RELATED"/>
    <property type="match status" value="1"/>
</dbReference>
<evidence type="ECO:0000256" key="2">
    <source>
        <dbReference type="ARBA" id="ARBA00008114"/>
    </source>
</evidence>
<dbReference type="InterPro" id="IPR027470">
    <property type="entry name" value="Cation_efflux_CTD"/>
</dbReference>
<dbReference type="EMBL" id="BHGK01000001">
    <property type="protein sequence ID" value="GCA67401.1"/>
    <property type="molecule type" value="Genomic_DNA"/>
</dbReference>
<dbReference type="AlphaFoldDB" id="A0A391P154"/>
<dbReference type="GO" id="GO:0016020">
    <property type="term" value="C:membrane"/>
    <property type="evidence" value="ECO:0007669"/>
    <property type="project" value="UniProtKB-SubCell"/>
</dbReference>
<name>A0A391P154_9FIRM</name>
<feature type="transmembrane region" description="Helical" evidence="7">
    <location>
        <begin position="160"/>
        <end position="184"/>
    </location>
</feature>
<feature type="domain" description="Cation efflux protein cytoplasmic" evidence="9">
    <location>
        <begin position="261"/>
        <end position="336"/>
    </location>
</feature>
<dbReference type="SUPFAM" id="SSF160240">
    <property type="entry name" value="Cation efflux protein cytoplasmic domain-like"/>
    <property type="match status" value="1"/>
</dbReference>
<dbReference type="Pfam" id="PF01545">
    <property type="entry name" value="Cation_efflux"/>
    <property type="match status" value="1"/>
</dbReference>
<organism evidence="10 11">
    <name type="scientific">Mediterraneibacter butyricigenes</name>
    <dbReference type="NCBI Taxonomy" id="2316025"/>
    <lineage>
        <taxon>Bacteria</taxon>
        <taxon>Bacillati</taxon>
        <taxon>Bacillota</taxon>
        <taxon>Clostridia</taxon>
        <taxon>Lachnospirales</taxon>
        <taxon>Lachnospiraceae</taxon>
        <taxon>Mediterraneibacter</taxon>
    </lineage>
</organism>
<dbReference type="GO" id="GO:0008324">
    <property type="term" value="F:monoatomic cation transmembrane transporter activity"/>
    <property type="evidence" value="ECO:0007669"/>
    <property type="project" value="InterPro"/>
</dbReference>
<dbReference type="PANTHER" id="PTHR43840:SF50">
    <property type="entry name" value="MANGANESE EFFLUX SYSTEM PROTEIN MNES"/>
    <property type="match status" value="1"/>
</dbReference>
<dbReference type="InterPro" id="IPR027469">
    <property type="entry name" value="Cation_efflux_TMD_sf"/>
</dbReference>
<dbReference type="NCBIfam" id="TIGR01297">
    <property type="entry name" value="CDF"/>
    <property type="match status" value="1"/>
</dbReference>
<dbReference type="Pfam" id="PF16916">
    <property type="entry name" value="ZT_dimer"/>
    <property type="match status" value="1"/>
</dbReference>
<keyword evidence="6 7" id="KW-0472">Membrane</keyword>